<dbReference type="InterPro" id="IPR013424">
    <property type="entry name" value="Ice-binding_C"/>
</dbReference>
<dbReference type="PROSITE" id="PS51257">
    <property type="entry name" value="PROKAR_LIPOPROTEIN"/>
    <property type="match status" value="1"/>
</dbReference>
<name>A0A0F9UE95_9ZZZZ</name>
<dbReference type="InterPro" id="IPR018247">
    <property type="entry name" value="EF_Hand_1_Ca_BS"/>
</dbReference>
<dbReference type="InterPro" id="IPR036439">
    <property type="entry name" value="Dockerin_dom_sf"/>
</dbReference>
<evidence type="ECO:0000313" key="2">
    <source>
        <dbReference type="EMBL" id="KKN85697.1"/>
    </source>
</evidence>
<sequence>MRKATSVLVVSLIFACLASSASAAVQAGVVGGAGIHNQYGPQNAGGDYLGIASESYEALTDWEAGFWEFVAAQTTPDGFAGFVLLAFDPYTGEVWSQVPDDQQALGGAGSYVGHAPTVGLSDVDGGGDPISSDVAVQDMGRGYTDDTIFITTLFADFAPYYQYGMSVHTSPDGGLLAGPGPVSGERGLLYGGEEIRPYGAGEALPVYDAVYAGLAQDFSYTTAQAYNDWWYAEGETSVYAGHNGEGGLFGFEMDGIRGWMQLDFSPGAGAGGVRLTEYYFDLLTLGDFDGDGDVDADDIDILCDNLGDAAYDLDGDLDADEDDMIFLIETLVELTDGVRVGTKRGDFNLNGLIDETDLALMKTSFGLPGMGFADGNANCDAFVDGTDLAILKTNFGFIALPSPGGVPEPATLALLTMGGLTLLRRRRK</sequence>
<evidence type="ECO:0000259" key="1">
    <source>
        <dbReference type="Pfam" id="PF07589"/>
    </source>
</evidence>
<organism evidence="2">
    <name type="scientific">marine sediment metagenome</name>
    <dbReference type="NCBI Taxonomy" id="412755"/>
    <lineage>
        <taxon>unclassified sequences</taxon>
        <taxon>metagenomes</taxon>
        <taxon>ecological metagenomes</taxon>
    </lineage>
</organism>
<dbReference type="PROSITE" id="PS00018">
    <property type="entry name" value="EF_HAND_1"/>
    <property type="match status" value="1"/>
</dbReference>
<feature type="domain" description="Ice-binding protein C-terminal" evidence="1">
    <location>
        <begin position="406"/>
        <end position="427"/>
    </location>
</feature>
<protein>
    <recommendedName>
        <fullName evidence="1">Ice-binding protein C-terminal domain-containing protein</fullName>
    </recommendedName>
</protein>
<dbReference type="Pfam" id="PF07589">
    <property type="entry name" value="PEP-CTERM"/>
    <property type="match status" value="1"/>
</dbReference>
<gene>
    <name evidence="2" type="ORF">LCGC14_0276810</name>
</gene>
<reference evidence="2" key="1">
    <citation type="journal article" date="2015" name="Nature">
        <title>Complex archaea that bridge the gap between prokaryotes and eukaryotes.</title>
        <authorList>
            <person name="Spang A."/>
            <person name="Saw J.H."/>
            <person name="Jorgensen S.L."/>
            <person name="Zaremba-Niedzwiedzka K."/>
            <person name="Martijn J."/>
            <person name="Lind A.E."/>
            <person name="van Eijk R."/>
            <person name="Schleper C."/>
            <person name="Guy L."/>
            <person name="Ettema T.J."/>
        </authorList>
    </citation>
    <scope>NUCLEOTIDE SEQUENCE</scope>
</reference>
<dbReference type="Gene3D" id="1.10.1330.10">
    <property type="entry name" value="Dockerin domain"/>
    <property type="match status" value="1"/>
</dbReference>
<dbReference type="SUPFAM" id="SSF63446">
    <property type="entry name" value="Type I dockerin domain"/>
    <property type="match status" value="1"/>
</dbReference>
<dbReference type="EMBL" id="LAZR01000156">
    <property type="protein sequence ID" value="KKN85697.1"/>
    <property type="molecule type" value="Genomic_DNA"/>
</dbReference>
<proteinExistence type="predicted"/>
<accession>A0A0F9UE95</accession>
<dbReference type="GO" id="GO:0000272">
    <property type="term" value="P:polysaccharide catabolic process"/>
    <property type="evidence" value="ECO:0007669"/>
    <property type="project" value="InterPro"/>
</dbReference>
<dbReference type="AlphaFoldDB" id="A0A0F9UE95"/>
<comment type="caution">
    <text evidence="2">The sequence shown here is derived from an EMBL/GenBank/DDBJ whole genome shotgun (WGS) entry which is preliminary data.</text>
</comment>
<dbReference type="NCBIfam" id="TIGR02595">
    <property type="entry name" value="PEP_CTERM"/>
    <property type="match status" value="1"/>
</dbReference>